<accession>A0A0B1SSZ5</accession>
<sequence>MLTVPDDHISEPNSFKISKTTETRLTLYKQPMLLSELKMLPSNEELALNIKYGTATVGLRCVSSNARRLWVTQLEQAIDLCAIAVAEQQHGKKLSTMNAKIIGRLLIDIMNVHNIQPKMFEGTSVLRISLGQAKECFDVDLSKKAELNLTTQFPFEHTSLCFTVALLQKNLYSPDVPLLVVALTCIRLTRSLSACGLSNSAIRFVFHFGNLDLNSGSEVTPCHSFSPGVPRTL</sequence>
<evidence type="ECO:0000313" key="2">
    <source>
        <dbReference type="Proteomes" id="UP000053660"/>
    </source>
</evidence>
<dbReference type="Gene3D" id="2.30.29.30">
    <property type="entry name" value="Pleckstrin-homology domain (PH domain)/Phosphotyrosine-binding domain (PTB)"/>
    <property type="match status" value="1"/>
</dbReference>
<proteinExistence type="predicted"/>
<dbReference type="InterPro" id="IPR011993">
    <property type="entry name" value="PH-like_dom_sf"/>
</dbReference>
<keyword evidence="2" id="KW-1185">Reference proteome</keyword>
<dbReference type="EMBL" id="KN560805">
    <property type="protein sequence ID" value="KHJ86330.1"/>
    <property type="molecule type" value="Genomic_DNA"/>
</dbReference>
<name>A0A0B1SSZ5_OESDE</name>
<evidence type="ECO:0008006" key="3">
    <source>
        <dbReference type="Google" id="ProtNLM"/>
    </source>
</evidence>
<dbReference type="OrthoDB" id="2015333at2759"/>
<evidence type="ECO:0000313" key="1">
    <source>
        <dbReference type="EMBL" id="KHJ86330.1"/>
    </source>
</evidence>
<protein>
    <recommendedName>
        <fullName evidence="3">PH domain-containing protein</fullName>
    </recommendedName>
</protein>
<gene>
    <name evidence="1" type="ORF">OESDEN_13924</name>
</gene>
<reference evidence="1 2" key="1">
    <citation type="submission" date="2014-03" db="EMBL/GenBank/DDBJ databases">
        <title>Draft genome of the hookworm Oesophagostomum dentatum.</title>
        <authorList>
            <person name="Mitreva M."/>
        </authorList>
    </citation>
    <scope>NUCLEOTIDE SEQUENCE [LARGE SCALE GENOMIC DNA]</scope>
    <source>
        <strain evidence="1 2">OD-Hann</strain>
    </source>
</reference>
<dbReference type="AlphaFoldDB" id="A0A0B1SSZ5"/>
<dbReference type="Proteomes" id="UP000053660">
    <property type="component" value="Unassembled WGS sequence"/>
</dbReference>
<organism evidence="1 2">
    <name type="scientific">Oesophagostomum dentatum</name>
    <name type="common">Nodular worm</name>
    <dbReference type="NCBI Taxonomy" id="61180"/>
    <lineage>
        <taxon>Eukaryota</taxon>
        <taxon>Metazoa</taxon>
        <taxon>Ecdysozoa</taxon>
        <taxon>Nematoda</taxon>
        <taxon>Chromadorea</taxon>
        <taxon>Rhabditida</taxon>
        <taxon>Rhabditina</taxon>
        <taxon>Rhabditomorpha</taxon>
        <taxon>Strongyloidea</taxon>
        <taxon>Strongylidae</taxon>
        <taxon>Oesophagostomum</taxon>
    </lineage>
</organism>